<dbReference type="GO" id="GO:0004066">
    <property type="term" value="F:asparagine synthase (glutamine-hydrolyzing) activity"/>
    <property type="evidence" value="ECO:0007669"/>
    <property type="project" value="UniProtKB-EC"/>
</dbReference>
<reference evidence="2" key="1">
    <citation type="submission" date="2019-08" db="EMBL/GenBank/DDBJ databases">
        <authorList>
            <person name="Kucharzyk K."/>
            <person name="Murdoch R.W."/>
            <person name="Higgins S."/>
            <person name="Loffler F."/>
        </authorList>
    </citation>
    <scope>NUCLEOTIDE SEQUENCE</scope>
</reference>
<dbReference type="SUPFAM" id="SSF56235">
    <property type="entry name" value="N-terminal nucleophile aminohydrolases (Ntn hydrolases)"/>
    <property type="match status" value="1"/>
</dbReference>
<dbReference type="AlphaFoldDB" id="A0A645F5Z1"/>
<keyword evidence="2" id="KW-0436">Ligase</keyword>
<dbReference type="EC" id="6.3.5.4" evidence="2"/>
<organism evidence="2">
    <name type="scientific">bioreactor metagenome</name>
    <dbReference type="NCBI Taxonomy" id="1076179"/>
    <lineage>
        <taxon>unclassified sequences</taxon>
        <taxon>metagenomes</taxon>
        <taxon>ecological metagenomes</taxon>
    </lineage>
</organism>
<dbReference type="PANTHER" id="PTHR43284:SF1">
    <property type="entry name" value="ASPARAGINE SYNTHETASE"/>
    <property type="match status" value="1"/>
</dbReference>
<dbReference type="PANTHER" id="PTHR43284">
    <property type="entry name" value="ASPARAGINE SYNTHETASE (GLUTAMINE-HYDROLYZING)"/>
    <property type="match status" value="1"/>
</dbReference>
<accession>A0A645F5Z1</accession>
<dbReference type="InterPro" id="IPR051786">
    <property type="entry name" value="ASN_synthetase/amidase"/>
</dbReference>
<dbReference type="Gene3D" id="3.60.20.10">
    <property type="entry name" value="Glutamine Phosphoribosylpyrophosphate, subunit 1, domain 1"/>
    <property type="match status" value="1"/>
</dbReference>
<dbReference type="EMBL" id="VSSQ01055149">
    <property type="protein sequence ID" value="MPN09056.1"/>
    <property type="molecule type" value="Genomic_DNA"/>
</dbReference>
<dbReference type="PROSITE" id="PS51278">
    <property type="entry name" value="GATASE_TYPE_2"/>
    <property type="match status" value="1"/>
</dbReference>
<dbReference type="Pfam" id="PF13522">
    <property type="entry name" value="GATase_6"/>
    <property type="match status" value="1"/>
</dbReference>
<protein>
    <submittedName>
        <fullName evidence="2">Asparagine synthetase [glutamine-hydrolyzing] 3</fullName>
        <ecNumber evidence="2">6.3.5.4</ecNumber>
    </submittedName>
</protein>
<gene>
    <name evidence="2" type="primary">asnO_9</name>
    <name evidence="2" type="ORF">SDC9_156344</name>
</gene>
<evidence type="ECO:0000313" key="2">
    <source>
        <dbReference type="EMBL" id="MPN09056.1"/>
    </source>
</evidence>
<sequence length="90" mass="10120">MCGIAGFFDAYADYNTNRGWAKETIENMNRQLVHRGPDDNGIYISKTFALGHNRLSIIDLSSGQQPMIRSINGKAFGIVYNGEIYNMDEL</sequence>
<name>A0A645F5Z1_9ZZZZ</name>
<dbReference type="InterPro" id="IPR017932">
    <property type="entry name" value="GATase_2_dom"/>
</dbReference>
<comment type="caution">
    <text evidence="2">The sequence shown here is derived from an EMBL/GenBank/DDBJ whole genome shotgun (WGS) entry which is preliminary data.</text>
</comment>
<dbReference type="InterPro" id="IPR029055">
    <property type="entry name" value="Ntn_hydrolases_N"/>
</dbReference>
<feature type="domain" description="Glutamine amidotransferase type-2" evidence="1">
    <location>
        <begin position="2"/>
        <end position="90"/>
    </location>
</feature>
<evidence type="ECO:0000259" key="1">
    <source>
        <dbReference type="PROSITE" id="PS51278"/>
    </source>
</evidence>
<proteinExistence type="predicted"/>
<dbReference type="GO" id="GO:0005829">
    <property type="term" value="C:cytosol"/>
    <property type="evidence" value="ECO:0007669"/>
    <property type="project" value="TreeGrafter"/>
</dbReference>